<dbReference type="RefSeq" id="WP_388003313.1">
    <property type="nucleotide sequence ID" value="NZ_JBHUEE010000002.1"/>
</dbReference>
<evidence type="ECO:0000256" key="2">
    <source>
        <dbReference type="ARBA" id="ARBA00022679"/>
    </source>
</evidence>
<dbReference type="InterPro" id="IPR004165">
    <property type="entry name" value="CoA_trans_fam_I"/>
</dbReference>
<sequence length="512" mass="53381">MTSTATNPTQSADGTRSSGAARVTATAADDGAAAAPTGAAGRPVTDKVVESPAAAVADIPDGASVAVAGFGLSHRFPSSLLEALADQGARDLTVYCNGLGSQGAPTAQLLAENEQISHLVASFSSRPGPPTLAEEQIIAGKLDFEVVPQGILVERMRAGGAGLAAFYTTVGVGTAVAEGKEVREFDGVEHILERAITCDYAILRGYRADRFGNVQFRGGSRNFNDAFAKAARTAIIEVEEIVEVGELDPQDVDLPGVFISRVVQSTTKIDVSQLPQRANRSADSRREYDGKPALSRQEIGRRAAALMPDGAVVNLGAGLPNQAVNYLEGRAVTLHGENGILGYGRFVGIDEADPDFHDAGGNFIGVLPGASFFDSVTSFEIARGKRLDAVVLGAYQVGANGDLANWAHPGRPGGGIGGAMDLAVGARSVIVTMEHVDSKGRPKLVETCDYPITASACTDVIVTDLALLRRDTAAGGFVLEEVAAGFTVEEVLERTGMSVRVADDVTVMQEQW</sequence>
<dbReference type="NCBIfam" id="TIGR02429">
    <property type="entry name" value="pcaI_scoA_fam"/>
    <property type="match status" value="1"/>
</dbReference>
<feature type="compositionally biased region" description="Polar residues" evidence="4">
    <location>
        <begin position="1"/>
        <end position="18"/>
    </location>
</feature>
<dbReference type="SMART" id="SM00882">
    <property type="entry name" value="CoA_trans"/>
    <property type="match status" value="2"/>
</dbReference>
<dbReference type="PANTHER" id="PTHR13707:SF60">
    <property type="entry name" value="ACETATE COA-TRANSFERASE SUBUNIT ALPHA"/>
    <property type="match status" value="1"/>
</dbReference>
<evidence type="ECO:0000256" key="3">
    <source>
        <dbReference type="PIRNR" id="PIRNR000858"/>
    </source>
</evidence>
<dbReference type="Pfam" id="PF01144">
    <property type="entry name" value="CoA_trans"/>
    <property type="match status" value="2"/>
</dbReference>
<dbReference type="InterPro" id="IPR012792">
    <property type="entry name" value="3-oxoacid_CoA-transf_A"/>
</dbReference>
<gene>
    <name evidence="5" type="ORF">ACFSE6_05705</name>
</gene>
<evidence type="ECO:0000313" key="6">
    <source>
        <dbReference type="Proteomes" id="UP001597277"/>
    </source>
</evidence>
<feature type="region of interest" description="Disordered" evidence="4">
    <location>
        <begin position="274"/>
        <end position="293"/>
    </location>
</feature>
<dbReference type="PIRSF" id="PIRSF000858">
    <property type="entry name" value="SCOT-t"/>
    <property type="match status" value="1"/>
</dbReference>
<keyword evidence="6" id="KW-1185">Reference proteome</keyword>
<organism evidence="5 6">
    <name type="scientific">Georgenia deserti</name>
    <dbReference type="NCBI Taxonomy" id="2093781"/>
    <lineage>
        <taxon>Bacteria</taxon>
        <taxon>Bacillati</taxon>
        <taxon>Actinomycetota</taxon>
        <taxon>Actinomycetes</taxon>
        <taxon>Micrococcales</taxon>
        <taxon>Bogoriellaceae</taxon>
        <taxon>Georgenia</taxon>
    </lineage>
</organism>
<dbReference type="PANTHER" id="PTHR13707">
    <property type="entry name" value="KETOACID-COENZYME A TRANSFERASE"/>
    <property type="match status" value="1"/>
</dbReference>
<evidence type="ECO:0000256" key="4">
    <source>
        <dbReference type="SAM" id="MobiDB-lite"/>
    </source>
</evidence>
<dbReference type="InterPro" id="IPR014388">
    <property type="entry name" value="3-oxoacid_CoA-transferase"/>
</dbReference>
<dbReference type="SUPFAM" id="SSF100950">
    <property type="entry name" value="NagB/RpiA/CoA transferase-like"/>
    <property type="match status" value="2"/>
</dbReference>
<feature type="region of interest" description="Disordered" evidence="4">
    <location>
        <begin position="1"/>
        <end position="45"/>
    </location>
</feature>
<reference evidence="6" key="1">
    <citation type="journal article" date="2019" name="Int. J. Syst. Evol. Microbiol.">
        <title>The Global Catalogue of Microorganisms (GCM) 10K type strain sequencing project: providing services to taxonomists for standard genome sequencing and annotation.</title>
        <authorList>
            <consortium name="The Broad Institute Genomics Platform"/>
            <consortium name="The Broad Institute Genome Sequencing Center for Infectious Disease"/>
            <person name="Wu L."/>
            <person name="Ma J."/>
        </authorList>
    </citation>
    <scope>NUCLEOTIDE SEQUENCE [LARGE SCALE GENOMIC DNA]</scope>
    <source>
        <strain evidence="6">JCM 17130</strain>
    </source>
</reference>
<dbReference type="EMBL" id="JBHUEE010000002">
    <property type="protein sequence ID" value="MFD1717318.1"/>
    <property type="molecule type" value="Genomic_DNA"/>
</dbReference>
<dbReference type="Proteomes" id="UP001597277">
    <property type="component" value="Unassembled WGS sequence"/>
</dbReference>
<comment type="similarity">
    <text evidence="1 3">Belongs to the 3-oxoacid CoA-transferase family.</text>
</comment>
<name>A0ABW4L104_9MICO</name>
<feature type="compositionally biased region" description="Low complexity" evidence="4">
    <location>
        <begin position="19"/>
        <end position="43"/>
    </location>
</feature>
<evidence type="ECO:0000313" key="5">
    <source>
        <dbReference type="EMBL" id="MFD1717318.1"/>
    </source>
</evidence>
<feature type="compositionally biased region" description="Basic and acidic residues" evidence="4">
    <location>
        <begin position="280"/>
        <end position="290"/>
    </location>
</feature>
<accession>A0ABW4L104</accession>
<keyword evidence="2 3" id="KW-0808">Transferase</keyword>
<dbReference type="GO" id="GO:0008260">
    <property type="term" value="F:succinyl-CoA:3-oxo-acid CoA-transferase activity"/>
    <property type="evidence" value="ECO:0007669"/>
    <property type="project" value="UniProtKB-EC"/>
</dbReference>
<dbReference type="EC" id="2.8.3.5" evidence="5"/>
<comment type="caution">
    <text evidence="5">The sequence shown here is derived from an EMBL/GenBank/DDBJ whole genome shotgun (WGS) entry which is preliminary data.</text>
</comment>
<dbReference type="Gene3D" id="3.40.1080.10">
    <property type="entry name" value="Glutaconate Coenzyme A-transferase"/>
    <property type="match status" value="2"/>
</dbReference>
<protein>
    <submittedName>
        <fullName evidence="5">3-oxoacid CoA-transferase</fullName>
        <ecNumber evidence="5">2.8.3.5</ecNumber>
    </submittedName>
</protein>
<proteinExistence type="inferred from homology"/>
<dbReference type="InterPro" id="IPR037171">
    <property type="entry name" value="NagB/RpiA_transferase-like"/>
</dbReference>
<evidence type="ECO:0000256" key="1">
    <source>
        <dbReference type="ARBA" id="ARBA00007154"/>
    </source>
</evidence>